<comment type="cofactor">
    <cofactor evidence="1 6">
        <name>pyridoxal 5'-phosphate</name>
        <dbReference type="ChEBI" id="CHEBI:597326"/>
    </cofactor>
</comment>
<dbReference type="InterPro" id="IPR004838">
    <property type="entry name" value="NHTrfase_class1_PyrdxlP-BS"/>
</dbReference>
<dbReference type="SUPFAM" id="SSF53383">
    <property type="entry name" value="PLP-dependent transferases"/>
    <property type="match status" value="1"/>
</dbReference>
<evidence type="ECO:0000313" key="10">
    <source>
        <dbReference type="Proteomes" id="UP000077384"/>
    </source>
</evidence>
<dbReference type="InterPro" id="IPR050596">
    <property type="entry name" value="AspAT/PAT-like"/>
</dbReference>
<evidence type="ECO:0000259" key="7">
    <source>
        <dbReference type="Pfam" id="PF00155"/>
    </source>
</evidence>
<sequence length="393" mass="44905">MKNKFLSKRYWNSISTPMGESNDLLKKFDDIIDFSLGDPDITTSEIIIKKAFEDAMNGHTHYTDSLGDPELRKEIRKFYLNKYDYNVKSDECMITTSGCHAMWLTLEAILDDGDEVIIHDPYFTPYPQQIKLARGIPVHLETFEEEGFQVNPKRLENLITNRTKAIIINTPNNPSGTCFKKETLKEIAEIAIKYDLIVIADDIYTLFSYEEPFIPITTLEKMRERTITIGSFSKNYAMTGWRIGYLIAPSFIIQTAKDINENNVFASPSISQRAAIHALKNRDKIQPQIACEYKKRIFYAYDRICSIPNMSVLKPRGSIYLFVNIKATGLSSKEVADKMLNEAHVLVLPGNAFGKCGEGYIRLAMTVNTKKMNEAFNRIEKMNIFNKCMVSAL</sequence>
<dbReference type="PROSITE" id="PS00105">
    <property type="entry name" value="AA_TRANSFER_CLASS_1"/>
    <property type="match status" value="1"/>
</dbReference>
<dbReference type="EMBL" id="LITQ01000010">
    <property type="protein sequence ID" value="OAA93775.1"/>
    <property type="molecule type" value="Genomic_DNA"/>
</dbReference>
<reference evidence="9 11" key="2">
    <citation type="journal article" date="2016" name="Front. Microbiol.">
        <title>Industrial Acetogenic Biocatalysts: A Comparative Metabolic and Genomic Analysis.</title>
        <authorList>
            <person name="Bengelsdorf F."/>
            <person name="Poehlein A."/>
            <person name="Sonja S."/>
            <person name="Erz C."/>
            <person name="Hummel T."/>
            <person name="Hoffmeister S."/>
            <person name="Daniel R."/>
            <person name="Durre P."/>
        </authorList>
    </citation>
    <scope>NUCLEOTIDE SEQUENCE [LARGE SCALE GENOMIC DNA]</scope>
    <source>
        <strain evidence="9 11">PTA-10522</strain>
    </source>
</reference>
<dbReference type="Proteomes" id="UP000093694">
    <property type="component" value="Unassembled WGS sequence"/>
</dbReference>
<dbReference type="EMBL" id="LROR01000035">
    <property type="protein sequence ID" value="OBR96065.1"/>
    <property type="molecule type" value="Genomic_DNA"/>
</dbReference>
<organism evidence="8 10">
    <name type="scientific">Clostridium coskatii</name>
    <dbReference type="NCBI Taxonomy" id="1705578"/>
    <lineage>
        <taxon>Bacteria</taxon>
        <taxon>Bacillati</taxon>
        <taxon>Bacillota</taxon>
        <taxon>Clostridia</taxon>
        <taxon>Eubacteriales</taxon>
        <taxon>Clostridiaceae</taxon>
        <taxon>Clostridium</taxon>
    </lineage>
</organism>
<dbReference type="Gene3D" id="3.90.1150.10">
    <property type="entry name" value="Aspartate Aminotransferase, domain 1"/>
    <property type="match status" value="1"/>
</dbReference>
<dbReference type="NCBIfam" id="NF004975">
    <property type="entry name" value="PRK06348.1"/>
    <property type="match status" value="1"/>
</dbReference>
<comment type="similarity">
    <text evidence="2 6">Belongs to the class-I pyridoxal-phosphate-dependent aminotransferase family.</text>
</comment>
<protein>
    <recommendedName>
        <fullName evidence="6">Aminotransferase</fullName>
        <ecNumber evidence="6">2.6.1.-</ecNumber>
    </recommendedName>
</protein>
<evidence type="ECO:0000256" key="3">
    <source>
        <dbReference type="ARBA" id="ARBA00022576"/>
    </source>
</evidence>
<dbReference type="Pfam" id="PF00155">
    <property type="entry name" value="Aminotran_1_2"/>
    <property type="match status" value="1"/>
</dbReference>
<dbReference type="PANTHER" id="PTHR46383">
    <property type="entry name" value="ASPARTATE AMINOTRANSFERASE"/>
    <property type="match status" value="1"/>
</dbReference>
<dbReference type="CDD" id="cd00609">
    <property type="entry name" value="AAT_like"/>
    <property type="match status" value="1"/>
</dbReference>
<evidence type="ECO:0000313" key="8">
    <source>
        <dbReference type="EMBL" id="OAA93775.1"/>
    </source>
</evidence>
<dbReference type="Gene3D" id="3.40.640.10">
    <property type="entry name" value="Type I PLP-dependent aspartate aminotransferase-like (Major domain)"/>
    <property type="match status" value="1"/>
</dbReference>
<dbReference type="InterPro" id="IPR015421">
    <property type="entry name" value="PyrdxlP-dep_Trfase_major"/>
</dbReference>
<evidence type="ECO:0000256" key="2">
    <source>
        <dbReference type="ARBA" id="ARBA00007441"/>
    </source>
</evidence>
<dbReference type="InterPro" id="IPR015424">
    <property type="entry name" value="PyrdxlP-dep_Trfase"/>
</dbReference>
<dbReference type="AlphaFoldDB" id="A0A162JDM1"/>
<dbReference type="GO" id="GO:0030170">
    <property type="term" value="F:pyridoxal phosphate binding"/>
    <property type="evidence" value="ECO:0007669"/>
    <property type="project" value="InterPro"/>
</dbReference>
<reference evidence="8 10" key="1">
    <citation type="journal article" date="2015" name="Biotechnol. Bioeng.">
        <title>Genome sequence and phenotypic characterization of Caulobacter segnis.</title>
        <authorList>
            <person name="Patel S."/>
            <person name="Fletcher B."/>
            <person name="Scott D.C."/>
            <person name="Ely B."/>
        </authorList>
    </citation>
    <scope>NUCLEOTIDE SEQUENCE [LARGE SCALE GENOMIC DNA]</scope>
    <source>
        <strain evidence="8 10">PS02</strain>
    </source>
</reference>
<dbReference type="GO" id="GO:0006520">
    <property type="term" value="P:amino acid metabolic process"/>
    <property type="evidence" value="ECO:0007669"/>
    <property type="project" value="InterPro"/>
</dbReference>
<accession>A0A162JDM1</accession>
<dbReference type="InterPro" id="IPR004839">
    <property type="entry name" value="Aminotransferase_I/II_large"/>
</dbReference>
<evidence type="ECO:0000256" key="4">
    <source>
        <dbReference type="ARBA" id="ARBA00022679"/>
    </source>
</evidence>
<feature type="domain" description="Aminotransferase class I/classII large" evidence="7">
    <location>
        <begin position="30"/>
        <end position="379"/>
    </location>
</feature>
<evidence type="ECO:0000256" key="1">
    <source>
        <dbReference type="ARBA" id="ARBA00001933"/>
    </source>
</evidence>
<proteinExistence type="inferred from homology"/>
<keyword evidence="5" id="KW-0663">Pyridoxal phosphate</keyword>
<dbReference type="Proteomes" id="UP000077384">
    <property type="component" value="Unassembled WGS sequence"/>
</dbReference>
<keyword evidence="3 6" id="KW-0032">Aminotransferase</keyword>
<keyword evidence="11" id="KW-1185">Reference proteome</keyword>
<gene>
    <name evidence="9" type="ORF">CLCOS_11540</name>
    <name evidence="8" type="ORF">WX73_03997</name>
</gene>
<name>A0A162JDM1_9CLOT</name>
<dbReference type="GO" id="GO:0008483">
    <property type="term" value="F:transaminase activity"/>
    <property type="evidence" value="ECO:0007669"/>
    <property type="project" value="UniProtKB-KW"/>
</dbReference>
<comment type="caution">
    <text evidence="8">The sequence shown here is derived from an EMBL/GenBank/DDBJ whole genome shotgun (WGS) entry which is preliminary data.</text>
</comment>
<evidence type="ECO:0000256" key="6">
    <source>
        <dbReference type="RuleBase" id="RU000481"/>
    </source>
</evidence>
<dbReference type="PATRIC" id="fig|1705578.3.peg.4092"/>
<dbReference type="RefSeq" id="WP_013239577.1">
    <property type="nucleotide sequence ID" value="NZ_LITQ01000010.1"/>
</dbReference>
<dbReference type="PANTHER" id="PTHR46383:SF1">
    <property type="entry name" value="ASPARTATE AMINOTRANSFERASE"/>
    <property type="match status" value="1"/>
</dbReference>
<evidence type="ECO:0000313" key="11">
    <source>
        <dbReference type="Proteomes" id="UP000093694"/>
    </source>
</evidence>
<dbReference type="InterPro" id="IPR015422">
    <property type="entry name" value="PyrdxlP-dep_Trfase_small"/>
</dbReference>
<evidence type="ECO:0000313" key="9">
    <source>
        <dbReference type="EMBL" id="OBR96065.1"/>
    </source>
</evidence>
<dbReference type="FunFam" id="3.40.640.10:FF:000033">
    <property type="entry name" value="Aspartate aminotransferase"/>
    <property type="match status" value="1"/>
</dbReference>
<evidence type="ECO:0000256" key="5">
    <source>
        <dbReference type="ARBA" id="ARBA00022898"/>
    </source>
</evidence>
<keyword evidence="4 6" id="KW-0808">Transferase</keyword>
<dbReference type="EC" id="2.6.1.-" evidence="6"/>